<feature type="transmembrane region" description="Helical" evidence="8">
    <location>
        <begin position="148"/>
        <end position="169"/>
    </location>
</feature>
<protein>
    <submittedName>
        <fullName evidence="10">Amino acid ABC transporter permease</fullName>
    </submittedName>
</protein>
<evidence type="ECO:0000256" key="1">
    <source>
        <dbReference type="ARBA" id="ARBA00004651"/>
    </source>
</evidence>
<evidence type="ECO:0000256" key="4">
    <source>
        <dbReference type="ARBA" id="ARBA00022692"/>
    </source>
</evidence>
<comment type="similarity">
    <text evidence="8">Belongs to the binding-protein-dependent transport system permease family.</text>
</comment>
<feature type="domain" description="ABC transmembrane type-1" evidence="9">
    <location>
        <begin position="70"/>
        <end position="279"/>
    </location>
</feature>
<dbReference type="SUPFAM" id="SSF161098">
    <property type="entry name" value="MetI-like"/>
    <property type="match status" value="1"/>
</dbReference>
<dbReference type="Gene3D" id="1.10.3720.10">
    <property type="entry name" value="MetI-like"/>
    <property type="match status" value="1"/>
</dbReference>
<proteinExistence type="inferred from homology"/>
<dbReference type="InterPro" id="IPR035906">
    <property type="entry name" value="MetI-like_sf"/>
</dbReference>
<reference evidence="10 11" key="1">
    <citation type="journal article" date="2019" name="Int. J. Syst. Evol. Microbiol.">
        <title>The Global Catalogue of Microorganisms (GCM) 10K type strain sequencing project: providing services to taxonomists for standard genome sequencing and annotation.</title>
        <authorList>
            <consortium name="The Broad Institute Genomics Platform"/>
            <consortium name="The Broad Institute Genome Sequencing Center for Infectious Disease"/>
            <person name="Wu L."/>
            <person name="Ma J."/>
        </authorList>
    </citation>
    <scope>NUCLEOTIDE SEQUENCE [LARGE SCALE GENOMIC DNA]</scope>
    <source>
        <strain evidence="10 11">JCM 16227</strain>
    </source>
</reference>
<evidence type="ECO:0000259" key="9">
    <source>
        <dbReference type="PROSITE" id="PS50928"/>
    </source>
</evidence>
<dbReference type="NCBIfam" id="TIGR01726">
    <property type="entry name" value="HEQRo_perm_3TM"/>
    <property type="match status" value="1"/>
</dbReference>
<keyword evidence="5" id="KW-0029">Amino-acid transport</keyword>
<dbReference type="EMBL" id="BAAARB010000014">
    <property type="protein sequence ID" value="GAA2385137.1"/>
    <property type="molecule type" value="Genomic_DNA"/>
</dbReference>
<dbReference type="InterPro" id="IPR000515">
    <property type="entry name" value="MetI-like"/>
</dbReference>
<dbReference type="RefSeq" id="WP_006895408.1">
    <property type="nucleotide sequence ID" value="NZ_BAAARB010000014.1"/>
</dbReference>
<organism evidence="10 11">
    <name type="scientific">Gordonia cholesterolivorans</name>
    <dbReference type="NCBI Taxonomy" id="559625"/>
    <lineage>
        <taxon>Bacteria</taxon>
        <taxon>Bacillati</taxon>
        <taxon>Actinomycetota</taxon>
        <taxon>Actinomycetes</taxon>
        <taxon>Mycobacteriales</taxon>
        <taxon>Gordoniaceae</taxon>
        <taxon>Gordonia</taxon>
    </lineage>
</organism>
<gene>
    <name evidence="10" type="ORF">GCM10009855_26710</name>
</gene>
<comment type="subcellular location">
    <subcellularLocation>
        <location evidence="1 8">Cell membrane</location>
        <topology evidence="1 8">Multi-pass membrane protein</topology>
    </subcellularLocation>
</comment>
<evidence type="ECO:0000313" key="11">
    <source>
        <dbReference type="Proteomes" id="UP001501170"/>
    </source>
</evidence>
<keyword evidence="7 8" id="KW-0472">Membrane</keyword>
<dbReference type="PANTHER" id="PTHR30614">
    <property type="entry name" value="MEMBRANE COMPONENT OF AMINO ACID ABC TRANSPORTER"/>
    <property type="match status" value="1"/>
</dbReference>
<feature type="transmembrane region" description="Helical" evidence="8">
    <location>
        <begin position="261"/>
        <end position="282"/>
    </location>
</feature>
<keyword evidence="2 8" id="KW-0813">Transport</keyword>
<feature type="transmembrane region" description="Helical" evidence="8">
    <location>
        <begin position="72"/>
        <end position="94"/>
    </location>
</feature>
<evidence type="ECO:0000256" key="5">
    <source>
        <dbReference type="ARBA" id="ARBA00022970"/>
    </source>
</evidence>
<keyword evidence="6 8" id="KW-1133">Transmembrane helix</keyword>
<keyword evidence="11" id="KW-1185">Reference proteome</keyword>
<evidence type="ECO:0000313" key="10">
    <source>
        <dbReference type="EMBL" id="GAA2385137.1"/>
    </source>
</evidence>
<evidence type="ECO:0000256" key="6">
    <source>
        <dbReference type="ARBA" id="ARBA00022989"/>
    </source>
</evidence>
<dbReference type="Proteomes" id="UP001501170">
    <property type="component" value="Unassembled WGS sequence"/>
</dbReference>
<accession>A0ABN3HPP4</accession>
<keyword evidence="4 8" id="KW-0812">Transmembrane</keyword>
<evidence type="ECO:0000256" key="2">
    <source>
        <dbReference type="ARBA" id="ARBA00022448"/>
    </source>
</evidence>
<dbReference type="InterPro" id="IPR010065">
    <property type="entry name" value="AA_ABC_transptr_permease_3TM"/>
</dbReference>
<evidence type="ECO:0000256" key="7">
    <source>
        <dbReference type="ARBA" id="ARBA00023136"/>
    </source>
</evidence>
<feature type="transmembrane region" description="Helical" evidence="8">
    <location>
        <begin position="29"/>
        <end position="52"/>
    </location>
</feature>
<dbReference type="InterPro" id="IPR043429">
    <property type="entry name" value="ArtM/GltK/GlnP/TcyL/YhdX-like"/>
</dbReference>
<dbReference type="CDD" id="cd06261">
    <property type="entry name" value="TM_PBP2"/>
    <property type="match status" value="1"/>
</dbReference>
<comment type="caution">
    <text evidence="10">The sequence shown here is derived from an EMBL/GenBank/DDBJ whole genome shotgun (WGS) entry which is preliminary data.</text>
</comment>
<sequence length="314" mass="34191">MTASDIRAGDTAETPAPIKAVPLRHPGQWIAAVIILGLVGLFVYGAATNPAYHWSTYGKYLFEERILSGVGYTLALTVLAMIIGVILGVILAVMRMSQNKVLSSAAWVYLWVFRGTPIFVQLVLWGLVGSLYKTVRVGIPFGPTAFEIDIQAFSLKYVFLIAVIGLALNEAAYMAEIVRAGISSVGEGQMEASVALGMSWWQTMRRIVLPQAMRVIIPPTGNEVISMLKTTSLVAAVPFSLELYGRQRDISGVNFQPIPMLLVASTWYLVVTSVLMIGQHFVEKHYEKGASRELSEGQLQALAAANKTVVEEGK</sequence>
<dbReference type="PROSITE" id="PS50928">
    <property type="entry name" value="ABC_TM1"/>
    <property type="match status" value="1"/>
</dbReference>
<feature type="transmembrane region" description="Helical" evidence="8">
    <location>
        <begin position="106"/>
        <end position="128"/>
    </location>
</feature>
<evidence type="ECO:0000256" key="8">
    <source>
        <dbReference type="RuleBase" id="RU363032"/>
    </source>
</evidence>
<dbReference type="PANTHER" id="PTHR30614:SF0">
    <property type="entry name" value="L-CYSTINE TRANSPORT SYSTEM PERMEASE PROTEIN TCYL"/>
    <property type="match status" value="1"/>
</dbReference>
<keyword evidence="3" id="KW-1003">Cell membrane</keyword>
<evidence type="ECO:0000256" key="3">
    <source>
        <dbReference type="ARBA" id="ARBA00022475"/>
    </source>
</evidence>
<dbReference type="Pfam" id="PF00528">
    <property type="entry name" value="BPD_transp_1"/>
    <property type="match status" value="1"/>
</dbReference>
<name>A0ABN3HPP4_9ACTN</name>